<keyword evidence="3 6" id="KW-0378">Hydrolase</keyword>
<dbReference type="GO" id="GO:0003676">
    <property type="term" value="F:nucleic acid binding"/>
    <property type="evidence" value="ECO:0007669"/>
    <property type="project" value="InterPro"/>
</dbReference>
<dbReference type="CDD" id="cd06135">
    <property type="entry name" value="Orn"/>
    <property type="match status" value="1"/>
</dbReference>
<evidence type="ECO:0000256" key="5">
    <source>
        <dbReference type="ARBA" id="ARBA00070964"/>
    </source>
</evidence>
<keyword evidence="4 6" id="KW-0269">Exonuclease</keyword>
<evidence type="ECO:0000256" key="1">
    <source>
        <dbReference type="ARBA" id="ARBA00009921"/>
    </source>
</evidence>
<accession>N8QDP3</accession>
<dbReference type="EMBL" id="APOM01000042">
    <property type="protein sequence ID" value="ENU36640.1"/>
    <property type="molecule type" value="Genomic_DNA"/>
</dbReference>
<comment type="caution">
    <text evidence="8">The sequence shown here is derived from an EMBL/GenBank/DDBJ whole genome shotgun (WGS) entry which is preliminary data.</text>
</comment>
<evidence type="ECO:0000313" key="8">
    <source>
        <dbReference type="EMBL" id="ENU36640.1"/>
    </source>
</evidence>
<dbReference type="InterPro" id="IPR022894">
    <property type="entry name" value="Oligoribonuclease"/>
</dbReference>
<dbReference type="GO" id="GO:0005737">
    <property type="term" value="C:cytoplasm"/>
    <property type="evidence" value="ECO:0007669"/>
    <property type="project" value="UniProtKB-SubCell"/>
</dbReference>
<gene>
    <name evidence="6" type="primary">orn</name>
    <name evidence="8" type="ORF">F988_01273</name>
</gene>
<comment type="subcellular location">
    <subcellularLocation>
        <location evidence="6">Cytoplasm</location>
    </subcellularLocation>
</comment>
<organism evidence="8 9">
    <name type="scientific">Acinetobacter parvus DSM 16617 = CIP 108168</name>
    <dbReference type="NCBI Taxonomy" id="981333"/>
    <lineage>
        <taxon>Bacteria</taxon>
        <taxon>Pseudomonadati</taxon>
        <taxon>Pseudomonadota</taxon>
        <taxon>Gammaproteobacteria</taxon>
        <taxon>Moraxellales</taxon>
        <taxon>Moraxellaceae</taxon>
        <taxon>Acinetobacter</taxon>
    </lineage>
</organism>
<dbReference type="GO" id="GO:0006259">
    <property type="term" value="P:DNA metabolic process"/>
    <property type="evidence" value="ECO:0007669"/>
    <property type="project" value="UniProtKB-ARBA"/>
</dbReference>
<feature type="active site" evidence="6">
    <location>
        <position position="157"/>
    </location>
</feature>
<keyword evidence="6" id="KW-0963">Cytoplasm</keyword>
<comment type="similarity">
    <text evidence="1 6">Belongs to the oligoribonuclease family.</text>
</comment>
<feature type="domain" description="Exonuclease" evidence="7">
    <location>
        <begin position="35"/>
        <end position="208"/>
    </location>
</feature>
<evidence type="ECO:0000256" key="6">
    <source>
        <dbReference type="HAMAP-Rule" id="MF_00045"/>
    </source>
</evidence>
<evidence type="ECO:0000259" key="7">
    <source>
        <dbReference type="SMART" id="SM00479"/>
    </source>
</evidence>
<dbReference type="SMART" id="SM00479">
    <property type="entry name" value="EXOIII"/>
    <property type="match status" value="1"/>
</dbReference>
<dbReference type="InterPro" id="IPR036397">
    <property type="entry name" value="RNaseH_sf"/>
</dbReference>
<keyword evidence="2 6" id="KW-0540">Nuclease</keyword>
<dbReference type="PANTHER" id="PTHR11046">
    <property type="entry name" value="OLIGORIBONUCLEASE, MITOCHONDRIAL"/>
    <property type="match status" value="1"/>
</dbReference>
<dbReference type="HOGENOM" id="CLU_064761_2_0_6"/>
<dbReference type="EC" id="3.1.-.-" evidence="6"/>
<dbReference type="AlphaFoldDB" id="N8QDP3"/>
<dbReference type="Pfam" id="PF00929">
    <property type="entry name" value="RNase_T"/>
    <property type="match status" value="1"/>
</dbReference>
<dbReference type="GO" id="GO:0000175">
    <property type="term" value="F:3'-5'-RNA exonuclease activity"/>
    <property type="evidence" value="ECO:0007669"/>
    <property type="project" value="InterPro"/>
</dbReference>
<dbReference type="PATRIC" id="fig|981333.9.peg.1311"/>
<dbReference type="SUPFAM" id="SSF53098">
    <property type="entry name" value="Ribonuclease H-like"/>
    <property type="match status" value="1"/>
</dbReference>
<dbReference type="Gene3D" id="3.30.420.10">
    <property type="entry name" value="Ribonuclease H-like superfamily/Ribonuclease H"/>
    <property type="match status" value="1"/>
</dbReference>
<comment type="function">
    <text evidence="6">3'-to-5' exoribonuclease specific for small oligoribonucleotides.</text>
</comment>
<protein>
    <recommendedName>
        <fullName evidence="5 6">Oligoribonuclease</fullName>
        <ecNumber evidence="6">3.1.-.-</ecNumber>
    </recommendedName>
</protein>
<reference evidence="8 9" key="1">
    <citation type="submission" date="2013-02" db="EMBL/GenBank/DDBJ databases">
        <title>The Genome Sequence of Acinetobacter parvus CIP 108168.</title>
        <authorList>
            <consortium name="The Broad Institute Genome Sequencing Platform"/>
            <consortium name="The Broad Institute Genome Sequencing Center for Infectious Disease"/>
            <person name="Cerqueira G."/>
            <person name="Feldgarden M."/>
            <person name="Courvalin P."/>
            <person name="Perichon B."/>
            <person name="Grillot-Courvalin C."/>
            <person name="Clermont D."/>
            <person name="Rocha E."/>
            <person name="Yoon E.-J."/>
            <person name="Nemec A."/>
            <person name="Walker B."/>
            <person name="Young S.K."/>
            <person name="Zeng Q."/>
            <person name="Gargeya S."/>
            <person name="Fitzgerald M."/>
            <person name="Haas B."/>
            <person name="Abouelleil A."/>
            <person name="Alvarado L."/>
            <person name="Arachchi H.M."/>
            <person name="Berlin A.M."/>
            <person name="Chapman S.B."/>
            <person name="Dewar J."/>
            <person name="Goldberg J."/>
            <person name="Griggs A."/>
            <person name="Gujja S."/>
            <person name="Hansen M."/>
            <person name="Howarth C."/>
            <person name="Imamovic A."/>
            <person name="Larimer J."/>
            <person name="McCowan C."/>
            <person name="Murphy C."/>
            <person name="Neiman D."/>
            <person name="Pearson M."/>
            <person name="Priest M."/>
            <person name="Roberts A."/>
            <person name="Saif S."/>
            <person name="Shea T."/>
            <person name="Sisk P."/>
            <person name="Sykes S."/>
            <person name="Wortman J."/>
            <person name="Nusbaum C."/>
            <person name="Birren B."/>
        </authorList>
    </citation>
    <scope>NUCLEOTIDE SEQUENCE [LARGE SCALE GENOMIC DNA]</scope>
    <source>
        <strain evidence="8 9">CIP 108168</strain>
    </source>
</reference>
<proteinExistence type="inferred from homology"/>
<name>N8QDP3_9GAMM</name>
<dbReference type="Proteomes" id="UP000023776">
    <property type="component" value="Unassembled WGS sequence"/>
</dbReference>
<dbReference type="InterPro" id="IPR013520">
    <property type="entry name" value="Ribonucl_H"/>
</dbReference>
<keyword evidence="9" id="KW-1185">Reference proteome</keyword>
<evidence type="ECO:0000256" key="2">
    <source>
        <dbReference type="ARBA" id="ARBA00022722"/>
    </source>
</evidence>
<dbReference type="InterPro" id="IPR012337">
    <property type="entry name" value="RNaseH-like_sf"/>
</dbReference>
<dbReference type="HAMAP" id="MF_00045">
    <property type="entry name" value="Oligoribonuclease"/>
    <property type="match status" value="1"/>
</dbReference>
<dbReference type="NCBIfam" id="NF003765">
    <property type="entry name" value="PRK05359.1"/>
    <property type="match status" value="1"/>
</dbReference>
<evidence type="ECO:0000313" key="9">
    <source>
        <dbReference type="Proteomes" id="UP000023776"/>
    </source>
</evidence>
<dbReference type="PANTHER" id="PTHR11046:SF0">
    <property type="entry name" value="OLIGORIBONUCLEASE, MITOCHONDRIAL"/>
    <property type="match status" value="1"/>
</dbReference>
<sequence length="211" mass="24631">MKPLWNYSQDVINLLLLVFLSTLESAFMSSTPDTRLIWIDLEMTGLDTDNDKIIEIATIVTDDHLNILAEGPVLAVHQSDLILNAMDEWNTKQHGQSGLIERVRRSKLTAQDVEQQTLEFLKKWVNPKSSPMCGNSICQDRRFLHRLMPELEQFFHYRNLDVSSVKELAKRWRPEIMSGLKKNASHLAMDDIRDSIAELKYYREYFFIMNK</sequence>
<evidence type="ECO:0000256" key="4">
    <source>
        <dbReference type="ARBA" id="ARBA00022839"/>
    </source>
</evidence>
<evidence type="ECO:0000256" key="3">
    <source>
        <dbReference type="ARBA" id="ARBA00022801"/>
    </source>
</evidence>
<dbReference type="FunFam" id="3.30.420.10:FF:000003">
    <property type="entry name" value="Oligoribonuclease"/>
    <property type="match status" value="1"/>
</dbReference>